<feature type="compositionally biased region" description="Low complexity" evidence="1">
    <location>
        <begin position="41"/>
        <end position="57"/>
    </location>
</feature>
<proteinExistence type="predicted"/>
<feature type="region of interest" description="Disordered" evidence="1">
    <location>
        <begin position="145"/>
        <end position="174"/>
    </location>
</feature>
<reference evidence="2" key="1">
    <citation type="journal article" date="2016" name="Mol. Biol. Evol.">
        <title>Comparative Genomics of Early-Diverging Mushroom-Forming Fungi Provides Insights into the Origins of Lignocellulose Decay Capabilities.</title>
        <authorList>
            <person name="Nagy L.G."/>
            <person name="Riley R."/>
            <person name="Tritt A."/>
            <person name="Adam C."/>
            <person name="Daum C."/>
            <person name="Floudas D."/>
            <person name="Sun H."/>
            <person name="Yadav J.S."/>
            <person name="Pangilinan J."/>
            <person name="Larsson K.H."/>
            <person name="Matsuura K."/>
            <person name="Barry K."/>
            <person name="Labutti K."/>
            <person name="Kuo R."/>
            <person name="Ohm R.A."/>
            <person name="Bhattacharya S.S."/>
            <person name="Shirouzu T."/>
            <person name="Yoshinaga Y."/>
            <person name="Martin F.M."/>
            <person name="Grigoriev I.V."/>
            <person name="Hibbett D.S."/>
        </authorList>
    </citation>
    <scope>NUCLEOTIDE SEQUENCE [LARGE SCALE GENOMIC DNA]</scope>
    <source>
        <strain evidence="2">CBS 109695</strain>
    </source>
</reference>
<evidence type="ECO:0000256" key="1">
    <source>
        <dbReference type="SAM" id="MobiDB-lite"/>
    </source>
</evidence>
<accession>A0A166T6H9</accession>
<sequence length="316" mass="33077">MPIYTDPFVSSASRTPNPHTLSPASPSPPIQKRLLARLLPGTMSSTSTSAMAMTTGSPLNSLPFPVPRTRKRPSLPCLRLPGPPRKLSSSSIASIASIASMASSSSSRSRKLSVSKRDISLPSPITPLTPLSWNPHADEALFGAGFGFEHPRPAPTPRKGEESDDSGYAEALYSAANGMSPHSLSPLCALAQADADAREAAEGEAVSEEEGEAEDAENAEDADDADDTEDADDTPRPLASPPSPAPVDVRALCYFYSFLHEKALPPIPASADEEPAGDSTQGSEDGHGRGGPEEPFSARARAAVADDLGTRPLSER</sequence>
<dbReference type="AlphaFoldDB" id="A0A166T6H9"/>
<protein>
    <submittedName>
        <fullName evidence="2">Uncharacterized protein</fullName>
    </submittedName>
</protein>
<feature type="compositionally biased region" description="Polar residues" evidence="1">
    <location>
        <begin position="8"/>
        <end position="24"/>
    </location>
</feature>
<feature type="compositionally biased region" description="Acidic residues" evidence="1">
    <location>
        <begin position="205"/>
        <end position="232"/>
    </location>
</feature>
<organism evidence="2">
    <name type="scientific">Athelia psychrophila</name>
    <dbReference type="NCBI Taxonomy" id="1759441"/>
    <lineage>
        <taxon>Eukaryota</taxon>
        <taxon>Fungi</taxon>
        <taxon>Dikarya</taxon>
        <taxon>Basidiomycota</taxon>
        <taxon>Agaricomycotina</taxon>
        <taxon>Agaricomycetes</taxon>
        <taxon>Agaricomycetidae</taxon>
        <taxon>Atheliales</taxon>
        <taxon>Atheliaceae</taxon>
        <taxon>Athelia</taxon>
    </lineage>
</organism>
<feature type="region of interest" description="Disordered" evidence="1">
    <location>
        <begin position="266"/>
        <end position="316"/>
    </location>
</feature>
<name>A0A166T6H9_9AGAM</name>
<feature type="region of interest" description="Disordered" evidence="1">
    <location>
        <begin position="1"/>
        <end position="88"/>
    </location>
</feature>
<gene>
    <name evidence="2" type="ORF">FIBSPDRAFT_1038263</name>
</gene>
<feature type="region of interest" description="Disordered" evidence="1">
    <location>
        <begin position="193"/>
        <end position="247"/>
    </location>
</feature>
<evidence type="ECO:0000313" key="2">
    <source>
        <dbReference type="EMBL" id="KZP30242.1"/>
    </source>
</evidence>
<dbReference type="EMBL" id="KV417494">
    <property type="protein sequence ID" value="KZP30242.1"/>
    <property type="molecule type" value="Genomic_DNA"/>
</dbReference>